<dbReference type="Proteomes" id="UP001150603">
    <property type="component" value="Unassembled WGS sequence"/>
</dbReference>
<keyword evidence="2" id="KW-1185">Reference proteome</keyword>
<reference evidence="1" key="1">
    <citation type="submission" date="2022-07" db="EMBL/GenBank/DDBJ databases">
        <title>Phylogenomic reconstructions and comparative analyses of Kickxellomycotina fungi.</title>
        <authorList>
            <person name="Reynolds N.K."/>
            <person name="Stajich J.E."/>
            <person name="Barry K."/>
            <person name="Grigoriev I.V."/>
            <person name="Crous P."/>
            <person name="Smith M.E."/>
        </authorList>
    </citation>
    <scope>NUCLEOTIDE SEQUENCE</scope>
    <source>
        <strain evidence="1">NRRL 5244</strain>
    </source>
</reference>
<proteinExistence type="predicted"/>
<accession>A0ACC1IZ96</accession>
<dbReference type="EMBL" id="JANBPW010005880">
    <property type="protein sequence ID" value="KAJ1931686.1"/>
    <property type="molecule type" value="Genomic_DNA"/>
</dbReference>
<name>A0ACC1IZ96_9FUNG</name>
<evidence type="ECO:0000313" key="2">
    <source>
        <dbReference type="Proteomes" id="UP001150603"/>
    </source>
</evidence>
<organism evidence="1 2">
    <name type="scientific">Linderina macrospora</name>
    <dbReference type="NCBI Taxonomy" id="4868"/>
    <lineage>
        <taxon>Eukaryota</taxon>
        <taxon>Fungi</taxon>
        <taxon>Fungi incertae sedis</taxon>
        <taxon>Zoopagomycota</taxon>
        <taxon>Kickxellomycotina</taxon>
        <taxon>Kickxellomycetes</taxon>
        <taxon>Kickxellales</taxon>
        <taxon>Kickxellaceae</taxon>
        <taxon>Linderina</taxon>
    </lineage>
</organism>
<comment type="caution">
    <text evidence="1">The sequence shown here is derived from an EMBL/GenBank/DDBJ whole genome shotgun (WGS) entry which is preliminary data.</text>
</comment>
<gene>
    <name evidence="1" type="primary">BUD7_2</name>
    <name evidence="1" type="ORF">FBU59_006629</name>
</gene>
<protein>
    <submittedName>
        <fullName evidence="1">Bud site selection protein</fullName>
    </submittedName>
</protein>
<sequence>MILFDDLRAYTAWRSEMHNLRATGQQITFRHTQAEWEALGDLALRLRHPSEAKEAFEYALNIRFSAKAWQHLLELYSGAFSEMQAEERLRNEDMDEPVPVNSSDSLMAALDAVVWLTVYHDRWYNNMAYPNPVCEQVIRLVKTHGLSKVQNAVLSLNLKPAVYKLVARYFAIAEKFEVADKTSFLSKVTRSSFPYSWTTLLDVASISPDTFDAAAFQNAYTDNQRNMAGIVPPPHHQATAEPEIRKGGWEQGTEYMEWNRFNPTWIQLFRRKYSNIDGAE</sequence>
<evidence type="ECO:0000313" key="1">
    <source>
        <dbReference type="EMBL" id="KAJ1931686.1"/>
    </source>
</evidence>